<dbReference type="Proteomes" id="UP000318437">
    <property type="component" value="Unassembled WGS sequence"/>
</dbReference>
<evidence type="ECO:0000313" key="2">
    <source>
        <dbReference type="Proteomes" id="UP000318437"/>
    </source>
</evidence>
<keyword evidence="2" id="KW-1185">Reference proteome</keyword>
<dbReference type="AlphaFoldDB" id="A0A5C6D0A3"/>
<name>A0A5C6D0A3_9BACT</name>
<comment type="caution">
    <text evidence="1">The sequence shown here is derived from an EMBL/GenBank/DDBJ whole genome shotgun (WGS) entry which is preliminary data.</text>
</comment>
<dbReference type="EMBL" id="SJPS01000001">
    <property type="protein sequence ID" value="TWU30290.1"/>
    <property type="molecule type" value="Genomic_DNA"/>
</dbReference>
<dbReference type="RefSeq" id="WP_146448400.1">
    <property type="nucleotide sequence ID" value="NZ_SJPS01000001.1"/>
</dbReference>
<sequence length="231" mass="25690">MNSSSDDNSIFDRLADGELPADERRELLSSLDERTDGWRRCALALLEAQTWRKEFNSLVRTEAPPTAVQVAVAMPSQLPARPVRVLVLAASTLLAFGLGWSLHTQSDLQDISSYTVKTEVPAVDQLNRKADLPAEKIHESRDAVTLVVRDVEGRHQRVQLPLMKASALGDQWTQGPSAVPADLRAGLQNRGLDVRRERRYAPLFFEQGKGLVPMVIPVDDTYVVPVNRPVY</sequence>
<organism evidence="1 2">
    <name type="scientific">Bythopirellula polymerisocia</name>
    <dbReference type="NCBI Taxonomy" id="2528003"/>
    <lineage>
        <taxon>Bacteria</taxon>
        <taxon>Pseudomonadati</taxon>
        <taxon>Planctomycetota</taxon>
        <taxon>Planctomycetia</taxon>
        <taxon>Pirellulales</taxon>
        <taxon>Lacipirellulaceae</taxon>
        <taxon>Bythopirellula</taxon>
    </lineage>
</organism>
<protein>
    <submittedName>
        <fullName evidence="1">Uncharacterized protein</fullName>
    </submittedName>
</protein>
<dbReference type="OrthoDB" id="271784at2"/>
<reference evidence="1 2" key="1">
    <citation type="submission" date="2019-02" db="EMBL/GenBank/DDBJ databases">
        <title>Deep-cultivation of Planctomycetes and their phenomic and genomic characterization uncovers novel biology.</title>
        <authorList>
            <person name="Wiegand S."/>
            <person name="Jogler M."/>
            <person name="Boedeker C."/>
            <person name="Pinto D."/>
            <person name="Vollmers J."/>
            <person name="Rivas-Marin E."/>
            <person name="Kohn T."/>
            <person name="Peeters S.H."/>
            <person name="Heuer A."/>
            <person name="Rast P."/>
            <person name="Oberbeckmann S."/>
            <person name="Bunk B."/>
            <person name="Jeske O."/>
            <person name="Meyerdierks A."/>
            <person name="Storesund J.E."/>
            <person name="Kallscheuer N."/>
            <person name="Luecker S."/>
            <person name="Lage O.M."/>
            <person name="Pohl T."/>
            <person name="Merkel B.J."/>
            <person name="Hornburger P."/>
            <person name="Mueller R.-W."/>
            <person name="Bruemmer F."/>
            <person name="Labrenz M."/>
            <person name="Spormann A.M."/>
            <person name="Op Den Camp H."/>
            <person name="Overmann J."/>
            <person name="Amann R."/>
            <person name="Jetten M.S.M."/>
            <person name="Mascher T."/>
            <person name="Medema M.H."/>
            <person name="Devos D.P."/>
            <person name="Kaster A.-K."/>
            <person name="Ovreas L."/>
            <person name="Rohde M."/>
            <person name="Galperin M.Y."/>
            <person name="Jogler C."/>
        </authorList>
    </citation>
    <scope>NUCLEOTIDE SEQUENCE [LARGE SCALE GENOMIC DNA]</scope>
    <source>
        <strain evidence="1 2">Pla144</strain>
    </source>
</reference>
<proteinExistence type="predicted"/>
<gene>
    <name evidence="1" type="ORF">Pla144_10760</name>
</gene>
<evidence type="ECO:0000313" key="1">
    <source>
        <dbReference type="EMBL" id="TWU30290.1"/>
    </source>
</evidence>
<accession>A0A5C6D0A3</accession>